<dbReference type="EMBL" id="OY882864">
    <property type="protein sequence ID" value="CAK6447890.1"/>
    <property type="molecule type" value="Genomic_DNA"/>
</dbReference>
<dbReference type="Proteomes" id="UP001314169">
    <property type="component" value="Chromosome 7"/>
</dbReference>
<evidence type="ECO:0000313" key="2">
    <source>
        <dbReference type="EMBL" id="CAK6447890.1"/>
    </source>
</evidence>
<sequence length="83" mass="9437">MVSIMKFWTPLLMAFLCMMLPSVLGGIAKPRPEASIAACWGEPKEVDCALKCSRNFFCLMVNYTCCWTYCGNICWRIAQIDDE</sequence>
<keyword evidence="3" id="KW-1185">Reference proteome</keyword>
<evidence type="ECO:0000256" key="1">
    <source>
        <dbReference type="SAM" id="SignalP"/>
    </source>
</evidence>
<feature type="signal peptide" evidence="1">
    <location>
        <begin position="1"/>
        <end position="25"/>
    </location>
</feature>
<name>A0ABP0ABP5_PIPNA</name>
<accession>A0ABP0ABP5</accession>
<evidence type="ECO:0008006" key="4">
    <source>
        <dbReference type="Google" id="ProtNLM"/>
    </source>
</evidence>
<keyword evidence="1" id="KW-0732">Signal</keyword>
<protein>
    <recommendedName>
        <fullName evidence="4">Protein WFDC9</fullName>
    </recommendedName>
</protein>
<gene>
    <name evidence="2" type="ORF">MPIPNATIZW_LOCUS16196</name>
</gene>
<reference evidence="2" key="1">
    <citation type="submission" date="2023-12" db="EMBL/GenBank/DDBJ databases">
        <authorList>
            <person name="Brown T."/>
        </authorList>
    </citation>
    <scope>NUCLEOTIDE SEQUENCE</scope>
</reference>
<feature type="chain" id="PRO_5046845847" description="Protein WFDC9" evidence="1">
    <location>
        <begin position="26"/>
        <end position="83"/>
    </location>
</feature>
<evidence type="ECO:0000313" key="3">
    <source>
        <dbReference type="Proteomes" id="UP001314169"/>
    </source>
</evidence>
<organism evidence="2 3">
    <name type="scientific">Pipistrellus nathusii</name>
    <name type="common">Nathusius' pipistrelle</name>
    <dbReference type="NCBI Taxonomy" id="59473"/>
    <lineage>
        <taxon>Eukaryota</taxon>
        <taxon>Metazoa</taxon>
        <taxon>Chordata</taxon>
        <taxon>Craniata</taxon>
        <taxon>Vertebrata</taxon>
        <taxon>Euteleostomi</taxon>
        <taxon>Mammalia</taxon>
        <taxon>Eutheria</taxon>
        <taxon>Laurasiatheria</taxon>
        <taxon>Chiroptera</taxon>
        <taxon>Yangochiroptera</taxon>
        <taxon>Vespertilionidae</taxon>
        <taxon>Pipistrellus</taxon>
    </lineage>
</organism>
<proteinExistence type="predicted"/>